<name>A0AAF0TZG3_SOLVR</name>
<proteinExistence type="predicted"/>
<keyword evidence="4" id="KW-1185">Reference proteome</keyword>
<dbReference type="InterPro" id="IPR043502">
    <property type="entry name" value="DNA/RNA_pol_sf"/>
</dbReference>
<keyword evidence="1" id="KW-0472">Membrane</keyword>
<dbReference type="Proteomes" id="UP001234989">
    <property type="component" value="Chromosome 6"/>
</dbReference>
<feature type="domain" description="Reverse transcriptase" evidence="2">
    <location>
        <begin position="3"/>
        <end position="97"/>
    </location>
</feature>
<sequence length="99" mass="11674">MGASIFSKIGLRSRYHQLKIRPEDIPMTTFMNRYVHYKFLVVSFGLTIAPVAFMSLMNRVFKPYLDSFVIVFIDDNLIYYKSKEEYSKHLRIVQSIIGK</sequence>
<gene>
    <name evidence="3" type="ORF">MTR67_025643</name>
</gene>
<accession>A0AAF0TZG3</accession>
<reference evidence="3" key="1">
    <citation type="submission" date="2023-08" db="EMBL/GenBank/DDBJ databases">
        <title>A de novo genome assembly of Solanum verrucosum Schlechtendal, a Mexican diploid species geographically isolated from the other diploid A-genome species in potato relatives.</title>
        <authorList>
            <person name="Hosaka K."/>
        </authorList>
    </citation>
    <scope>NUCLEOTIDE SEQUENCE</scope>
    <source>
        <tissue evidence="3">Young leaves</tissue>
    </source>
</reference>
<protein>
    <recommendedName>
        <fullName evidence="2">Reverse transcriptase domain-containing protein</fullName>
    </recommendedName>
</protein>
<dbReference type="Gene3D" id="3.30.70.270">
    <property type="match status" value="1"/>
</dbReference>
<keyword evidence="1" id="KW-1133">Transmembrane helix</keyword>
<dbReference type="PANTHER" id="PTHR24559:SF444">
    <property type="entry name" value="REVERSE TRANSCRIPTASE DOMAIN-CONTAINING PROTEIN"/>
    <property type="match status" value="1"/>
</dbReference>
<evidence type="ECO:0000259" key="2">
    <source>
        <dbReference type="Pfam" id="PF00078"/>
    </source>
</evidence>
<evidence type="ECO:0000256" key="1">
    <source>
        <dbReference type="SAM" id="Phobius"/>
    </source>
</evidence>
<dbReference type="PANTHER" id="PTHR24559">
    <property type="entry name" value="TRANSPOSON TY3-I GAG-POL POLYPROTEIN"/>
    <property type="match status" value="1"/>
</dbReference>
<feature type="transmembrane region" description="Helical" evidence="1">
    <location>
        <begin position="37"/>
        <end position="57"/>
    </location>
</feature>
<dbReference type="InterPro" id="IPR000477">
    <property type="entry name" value="RT_dom"/>
</dbReference>
<evidence type="ECO:0000313" key="4">
    <source>
        <dbReference type="Proteomes" id="UP001234989"/>
    </source>
</evidence>
<dbReference type="EMBL" id="CP133617">
    <property type="protein sequence ID" value="WMV32258.1"/>
    <property type="molecule type" value="Genomic_DNA"/>
</dbReference>
<dbReference type="Pfam" id="PF00078">
    <property type="entry name" value="RVT_1"/>
    <property type="match status" value="1"/>
</dbReference>
<evidence type="ECO:0000313" key="3">
    <source>
        <dbReference type="EMBL" id="WMV32258.1"/>
    </source>
</evidence>
<organism evidence="3 4">
    <name type="scientific">Solanum verrucosum</name>
    <dbReference type="NCBI Taxonomy" id="315347"/>
    <lineage>
        <taxon>Eukaryota</taxon>
        <taxon>Viridiplantae</taxon>
        <taxon>Streptophyta</taxon>
        <taxon>Embryophyta</taxon>
        <taxon>Tracheophyta</taxon>
        <taxon>Spermatophyta</taxon>
        <taxon>Magnoliopsida</taxon>
        <taxon>eudicotyledons</taxon>
        <taxon>Gunneridae</taxon>
        <taxon>Pentapetalae</taxon>
        <taxon>asterids</taxon>
        <taxon>lamiids</taxon>
        <taxon>Solanales</taxon>
        <taxon>Solanaceae</taxon>
        <taxon>Solanoideae</taxon>
        <taxon>Solaneae</taxon>
        <taxon>Solanum</taxon>
    </lineage>
</organism>
<dbReference type="SUPFAM" id="SSF56672">
    <property type="entry name" value="DNA/RNA polymerases"/>
    <property type="match status" value="1"/>
</dbReference>
<dbReference type="AlphaFoldDB" id="A0AAF0TZG3"/>
<dbReference type="CDD" id="cd01647">
    <property type="entry name" value="RT_LTR"/>
    <property type="match status" value="1"/>
</dbReference>
<keyword evidence="1" id="KW-0812">Transmembrane</keyword>
<dbReference type="InterPro" id="IPR053134">
    <property type="entry name" value="RNA-dir_DNA_polymerase"/>
</dbReference>
<dbReference type="Gene3D" id="3.10.10.10">
    <property type="entry name" value="HIV Type 1 Reverse Transcriptase, subunit A, domain 1"/>
    <property type="match status" value="1"/>
</dbReference>
<dbReference type="InterPro" id="IPR043128">
    <property type="entry name" value="Rev_trsase/Diguanyl_cyclase"/>
</dbReference>